<dbReference type="AlphaFoldDB" id="A0A6J7I0Q4"/>
<feature type="compositionally biased region" description="Pro residues" evidence="1">
    <location>
        <begin position="41"/>
        <end position="60"/>
    </location>
</feature>
<feature type="region of interest" description="Disordered" evidence="1">
    <location>
        <begin position="41"/>
        <end position="64"/>
    </location>
</feature>
<evidence type="ECO:0000313" key="3">
    <source>
        <dbReference type="EMBL" id="CAB4924291.1"/>
    </source>
</evidence>
<feature type="transmembrane region" description="Helical" evidence="2">
    <location>
        <begin position="12"/>
        <end position="32"/>
    </location>
</feature>
<gene>
    <name evidence="3" type="ORF">UFOPK3610_01590</name>
</gene>
<evidence type="ECO:0000256" key="1">
    <source>
        <dbReference type="SAM" id="MobiDB-lite"/>
    </source>
</evidence>
<proteinExistence type="predicted"/>
<name>A0A6J7I0Q4_9ZZZZ</name>
<protein>
    <submittedName>
        <fullName evidence="3">Unannotated protein</fullName>
    </submittedName>
</protein>
<evidence type="ECO:0000256" key="2">
    <source>
        <dbReference type="SAM" id="Phobius"/>
    </source>
</evidence>
<reference evidence="3" key="1">
    <citation type="submission" date="2020-05" db="EMBL/GenBank/DDBJ databases">
        <authorList>
            <person name="Chiriac C."/>
            <person name="Salcher M."/>
            <person name="Ghai R."/>
            <person name="Kavagutti S V."/>
        </authorList>
    </citation>
    <scope>NUCLEOTIDE SEQUENCE</scope>
</reference>
<sequence>MTEKHHGAMRTTPIAIVVAIAVVVAMVGLWGWSKLGGVPDPQPAPNPTVSPTASPSPSPTADPKLPETLLWQVRTDDFIAVDNLLIGAPTNSSQTALIYIPGGLLVDAGAAGEMTLARTGVLSDTLASPHALSGLVGVRVSGAFVLERLAFSGLVDAVGGVWIRTSYGRTHLNGPAAASYVLTTNPGETEKEGIARFSDVMNSVFMRLPPDIEQMRQIVTSLGVSARGTIPSADIVALLMSTREAVRSGAYVESLLPTSVLRSGPQPIDVIQQTMSMSMMLRMLPTSVLRPGESDPPRVLLQTAVTNAVSTLNARDAIVSGGYLCVGGSRVADQIVTKVHIPDLSSAAREVGVALAQALGISEMQIVVGGMTNPTVDAEVVLGSDWKAP</sequence>
<organism evidence="3">
    <name type="scientific">freshwater metagenome</name>
    <dbReference type="NCBI Taxonomy" id="449393"/>
    <lineage>
        <taxon>unclassified sequences</taxon>
        <taxon>metagenomes</taxon>
        <taxon>ecological metagenomes</taxon>
    </lineage>
</organism>
<keyword evidence="2" id="KW-0812">Transmembrane</keyword>
<keyword evidence="2" id="KW-1133">Transmembrane helix</keyword>
<accession>A0A6J7I0Q4</accession>
<keyword evidence="2" id="KW-0472">Membrane</keyword>
<dbReference type="EMBL" id="CAFBMR010000086">
    <property type="protein sequence ID" value="CAB4924291.1"/>
    <property type="molecule type" value="Genomic_DNA"/>
</dbReference>